<organism evidence="1 2">
    <name type="scientific">Meloidogyne enterolobii</name>
    <name type="common">Root-knot nematode worm</name>
    <name type="synonym">Meloidogyne mayaguensis</name>
    <dbReference type="NCBI Taxonomy" id="390850"/>
    <lineage>
        <taxon>Eukaryota</taxon>
        <taxon>Metazoa</taxon>
        <taxon>Ecdysozoa</taxon>
        <taxon>Nematoda</taxon>
        <taxon>Chromadorea</taxon>
        <taxon>Rhabditida</taxon>
        <taxon>Tylenchina</taxon>
        <taxon>Tylenchomorpha</taxon>
        <taxon>Tylenchoidea</taxon>
        <taxon>Meloidogynidae</taxon>
        <taxon>Meloidogyninae</taxon>
        <taxon>Meloidogyne</taxon>
    </lineage>
</organism>
<proteinExistence type="predicted"/>
<keyword evidence="2" id="KW-1185">Reference proteome</keyword>
<reference evidence="1" key="1">
    <citation type="submission" date="2023-11" db="EMBL/GenBank/DDBJ databases">
        <authorList>
            <person name="Poullet M."/>
        </authorList>
    </citation>
    <scope>NUCLEOTIDE SEQUENCE</scope>
    <source>
        <strain evidence="1">E1834</strain>
    </source>
</reference>
<protein>
    <submittedName>
        <fullName evidence="1">Uncharacterized protein</fullName>
    </submittedName>
</protein>
<dbReference type="EMBL" id="CAVMJV010000030">
    <property type="protein sequence ID" value="CAK5076206.1"/>
    <property type="molecule type" value="Genomic_DNA"/>
</dbReference>
<name>A0ACB0ZAY3_MELEN</name>
<gene>
    <name evidence="1" type="ORF">MENTE1834_LOCUS23064</name>
</gene>
<evidence type="ECO:0000313" key="1">
    <source>
        <dbReference type="EMBL" id="CAK5076206.1"/>
    </source>
</evidence>
<evidence type="ECO:0000313" key="2">
    <source>
        <dbReference type="Proteomes" id="UP001497535"/>
    </source>
</evidence>
<accession>A0ACB0ZAY3</accession>
<comment type="caution">
    <text evidence="1">The sequence shown here is derived from an EMBL/GenBank/DDBJ whole genome shotgun (WGS) entry which is preliminary data.</text>
</comment>
<dbReference type="Proteomes" id="UP001497535">
    <property type="component" value="Unassembled WGS sequence"/>
</dbReference>
<sequence>MADKFCAEVISIYTNESDQKVQTEKLCCLLDRVLSLNNVPNVSVESSQLIEILQKLVETVVNNESTSMVVSRQFIADIADRLKLIVAHNNDLVINLANVVLNQLQARAIAYEEQSNQIRIILADSYEKTGNFEQAARTLVAIPLETGQRFVFNFKMELYLRITELFLEAGNILEADRHVKRASLLQQDVKDNGGLLLRYSALYARVFDRQGQFIEAASRYYEISIKQGLLPSEKKQILQNALICTLLAPPGLQRNRLLNTLFKDERCQGLACYQLLKNMYLERLIQNSELKEFELLLMPHQRLLDSEGSSILQRTVVEHNFLAASRLYSNISFDGLGQLLGVSSKKAEKIASQMISSDKVHGKINQLDSTVSFESEVFLIIKQ</sequence>